<dbReference type="PANTHER" id="PTHR34823:SF1">
    <property type="entry name" value="CHITIN-BINDING TYPE-4 DOMAIN-CONTAINING PROTEIN"/>
    <property type="match status" value="1"/>
</dbReference>
<keyword evidence="3" id="KW-1185">Reference proteome</keyword>
<dbReference type="PANTHER" id="PTHR34823">
    <property type="entry name" value="GLCNAC-BINDING PROTEIN A"/>
    <property type="match status" value="1"/>
</dbReference>
<protein>
    <recommendedName>
        <fullName evidence="4">Ig-like domain-containing protein</fullName>
    </recommendedName>
</protein>
<gene>
    <name evidence="2" type="ORF">ACHAW5_003285</name>
</gene>
<keyword evidence="1" id="KW-0732">Signal</keyword>
<evidence type="ECO:0000256" key="1">
    <source>
        <dbReference type="SAM" id="SignalP"/>
    </source>
</evidence>
<feature type="signal peptide" evidence="1">
    <location>
        <begin position="1"/>
        <end position="18"/>
    </location>
</feature>
<dbReference type="EMBL" id="JALLAZ020001707">
    <property type="protein sequence ID" value="KAL3767361.1"/>
    <property type="molecule type" value="Genomic_DNA"/>
</dbReference>
<evidence type="ECO:0008006" key="4">
    <source>
        <dbReference type="Google" id="ProtNLM"/>
    </source>
</evidence>
<dbReference type="AlphaFoldDB" id="A0ABD3MZI6"/>
<evidence type="ECO:0000313" key="3">
    <source>
        <dbReference type="Proteomes" id="UP001530315"/>
    </source>
</evidence>
<reference evidence="2 3" key="1">
    <citation type="submission" date="2024-10" db="EMBL/GenBank/DDBJ databases">
        <title>Updated reference genomes for cyclostephanoid diatoms.</title>
        <authorList>
            <person name="Roberts W.R."/>
            <person name="Alverson A.J."/>
        </authorList>
    </citation>
    <scope>NUCLEOTIDE SEQUENCE [LARGE SCALE GENOMIC DNA]</scope>
    <source>
        <strain evidence="2 3">AJA276-08</strain>
    </source>
</reference>
<organism evidence="2 3">
    <name type="scientific">Stephanodiscus triporus</name>
    <dbReference type="NCBI Taxonomy" id="2934178"/>
    <lineage>
        <taxon>Eukaryota</taxon>
        <taxon>Sar</taxon>
        <taxon>Stramenopiles</taxon>
        <taxon>Ochrophyta</taxon>
        <taxon>Bacillariophyta</taxon>
        <taxon>Coscinodiscophyceae</taxon>
        <taxon>Thalassiosirophycidae</taxon>
        <taxon>Stephanodiscales</taxon>
        <taxon>Stephanodiscaceae</taxon>
        <taxon>Stephanodiscus</taxon>
    </lineage>
</organism>
<dbReference type="PROSITE" id="PS51257">
    <property type="entry name" value="PROKAR_LIPOPROTEIN"/>
    <property type="match status" value="1"/>
</dbReference>
<sequence length="397" mass="40713">MTKFHPIVLSLLLAYASAQGCYPAYSPGTTYVAGSLVSESVSTITPYSWVACTPSDTCPTGWMQEGGVVTTSTHNFKCSTDAWCNNAGFAPGGIYSDLAWTKEAGVCSGTAVVLVPTPPPTPALWASGGCPEAYALNAQVAPGASVSVTTDGVSLVYTCTTDGNSSFCAQAGYEPGTGRYWELAWTLSGSCTGSLSPTESPTSSLPNQGGCPSSWTTSVEYRGGDKVSKNGMVFQCKDYPLSLFCPQTGYEPSSHQAIGACPTSSPTPAPIPTPPPTPALWASGGCPEAYALNAQVAPGASVSVTTDGVSLVYTCTTDGNSSFLSPGRIQSPGQAFVGTSVDPGADRAPAASLPPKVLPAHCPTRGGVPARGQQALNTEVVTRYPRMGWSSSARTIP</sequence>
<proteinExistence type="predicted"/>
<comment type="caution">
    <text evidence="2">The sequence shown here is derived from an EMBL/GenBank/DDBJ whole genome shotgun (WGS) entry which is preliminary data.</text>
</comment>
<feature type="chain" id="PRO_5044745474" description="Ig-like domain-containing protein" evidence="1">
    <location>
        <begin position="19"/>
        <end position="397"/>
    </location>
</feature>
<dbReference type="InterPro" id="IPR051024">
    <property type="entry name" value="GlcNAc_Chitin_IntDeg"/>
</dbReference>
<evidence type="ECO:0000313" key="2">
    <source>
        <dbReference type="EMBL" id="KAL3767361.1"/>
    </source>
</evidence>
<dbReference type="Proteomes" id="UP001530315">
    <property type="component" value="Unassembled WGS sequence"/>
</dbReference>
<name>A0ABD3MZI6_9STRA</name>
<accession>A0ABD3MZI6</accession>